<name>A0A9K3HV16_HELAN</name>
<gene>
    <name evidence="2" type="ORF">HanXRQr2_Chr10g0423671</name>
</gene>
<reference evidence="2" key="2">
    <citation type="submission" date="2020-06" db="EMBL/GenBank/DDBJ databases">
        <title>Helianthus annuus Genome sequencing and assembly Release 2.</title>
        <authorList>
            <person name="Gouzy J."/>
            <person name="Langlade N."/>
            <person name="Munos S."/>
        </authorList>
    </citation>
    <scope>NUCLEOTIDE SEQUENCE</scope>
    <source>
        <tissue evidence="2">Leaves</tissue>
    </source>
</reference>
<proteinExistence type="predicted"/>
<evidence type="ECO:0000313" key="2">
    <source>
        <dbReference type="EMBL" id="KAF5785021.1"/>
    </source>
</evidence>
<accession>A0A9K3HV16</accession>
<keyword evidence="3" id="KW-1185">Reference proteome</keyword>
<evidence type="ECO:0000256" key="1">
    <source>
        <dbReference type="SAM" id="MobiDB-lite"/>
    </source>
</evidence>
<feature type="region of interest" description="Disordered" evidence="1">
    <location>
        <begin position="78"/>
        <end position="104"/>
    </location>
</feature>
<protein>
    <submittedName>
        <fullName evidence="2">Uncharacterized protein</fullName>
    </submittedName>
</protein>
<comment type="caution">
    <text evidence="2">The sequence shown here is derived from an EMBL/GenBank/DDBJ whole genome shotgun (WGS) entry which is preliminary data.</text>
</comment>
<dbReference type="AlphaFoldDB" id="A0A9K3HV16"/>
<dbReference type="EMBL" id="MNCJ02000325">
    <property type="protein sequence ID" value="KAF5785021.1"/>
    <property type="molecule type" value="Genomic_DNA"/>
</dbReference>
<feature type="compositionally biased region" description="Polar residues" evidence="1">
    <location>
        <begin position="94"/>
        <end position="104"/>
    </location>
</feature>
<dbReference type="Proteomes" id="UP000215914">
    <property type="component" value="Unassembled WGS sequence"/>
</dbReference>
<evidence type="ECO:0000313" key="3">
    <source>
        <dbReference type="Proteomes" id="UP000215914"/>
    </source>
</evidence>
<sequence length="493" mass="57520">MRATDNTRGIEMNHMKERSSELQRLVEVVKEKHDYMKEWYNSRNTTIVDRVKRITEGFEFVRRRVNILWADQCKQQEVLQKRDHDAEDPGNPDPSATSEQPPATTSTQLIVFKPSQLGSSQGTSSGTVEEIQQLASSSYIESSLPGTSSVPSTADLALQAVHPITGEILEEGEIVADLSHEQLLALNEMKEVDDAEIDKMPIEPETEIVENIEEIVFEGETCKSTYVRADGMEFDSFDEEWMNENREEIDEQLKNHTSSDNPTDSFQEWRKRFLLKVEKPTPPEAQVDFLQFEKVKPHGKILSWMFVKDIHCVAIKREHGIQYFNSLLRILSLSFYDVAALSKLDIINRSNYFGATLFARKIKFEPKKGWKDESYKPQFLVYQHIKFMLDPSTNTARYKLIYQPTKVMDKILLMPMKQNFLDDMRLWCYDSDTHEAVIVFKDDRENFRMLDQMWIVNMYAADISKLFRHDIFYEDKDAHLALQFQRVACYCFY</sequence>
<dbReference type="Gramene" id="mRNA:HanXRQr2_Chr10g0423671">
    <property type="protein sequence ID" value="CDS:HanXRQr2_Chr10g0423671.1"/>
    <property type="gene ID" value="HanXRQr2_Chr10g0423671"/>
</dbReference>
<organism evidence="2 3">
    <name type="scientific">Helianthus annuus</name>
    <name type="common">Common sunflower</name>
    <dbReference type="NCBI Taxonomy" id="4232"/>
    <lineage>
        <taxon>Eukaryota</taxon>
        <taxon>Viridiplantae</taxon>
        <taxon>Streptophyta</taxon>
        <taxon>Embryophyta</taxon>
        <taxon>Tracheophyta</taxon>
        <taxon>Spermatophyta</taxon>
        <taxon>Magnoliopsida</taxon>
        <taxon>eudicotyledons</taxon>
        <taxon>Gunneridae</taxon>
        <taxon>Pentapetalae</taxon>
        <taxon>asterids</taxon>
        <taxon>campanulids</taxon>
        <taxon>Asterales</taxon>
        <taxon>Asteraceae</taxon>
        <taxon>Asteroideae</taxon>
        <taxon>Heliantheae alliance</taxon>
        <taxon>Heliantheae</taxon>
        <taxon>Helianthus</taxon>
    </lineage>
</organism>
<reference evidence="2" key="1">
    <citation type="journal article" date="2017" name="Nature">
        <title>The sunflower genome provides insights into oil metabolism, flowering and Asterid evolution.</title>
        <authorList>
            <person name="Badouin H."/>
            <person name="Gouzy J."/>
            <person name="Grassa C.J."/>
            <person name="Murat F."/>
            <person name="Staton S.E."/>
            <person name="Cottret L."/>
            <person name="Lelandais-Briere C."/>
            <person name="Owens G.L."/>
            <person name="Carrere S."/>
            <person name="Mayjonade B."/>
            <person name="Legrand L."/>
            <person name="Gill N."/>
            <person name="Kane N.C."/>
            <person name="Bowers J.E."/>
            <person name="Hubner S."/>
            <person name="Bellec A."/>
            <person name="Berard A."/>
            <person name="Berges H."/>
            <person name="Blanchet N."/>
            <person name="Boniface M.C."/>
            <person name="Brunel D."/>
            <person name="Catrice O."/>
            <person name="Chaidir N."/>
            <person name="Claudel C."/>
            <person name="Donnadieu C."/>
            <person name="Faraut T."/>
            <person name="Fievet G."/>
            <person name="Helmstetter N."/>
            <person name="King M."/>
            <person name="Knapp S.J."/>
            <person name="Lai Z."/>
            <person name="Le Paslier M.C."/>
            <person name="Lippi Y."/>
            <person name="Lorenzon L."/>
            <person name="Mandel J.R."/>
            <person name="Marage G."/>
            <person name="Marchand G."/>
            <person name="Marquand E."/>
            <person name="Bret-Mestries E."/>
            <person name="Morien E."/>
            <person name="Nambeesan S."/>
            <person name="Nguyen T."/>
            <person name="Pegot-Espagnet P."/>
            <person name="Pouilly N."/>
            <person name="Raftis F."/>
            <person name="Sallet E."/>
            <person name="Schiex T."/>
            <person name="Thomas J."/>
            <person name="Vandecasteele C."/>
            <person name="Vares D."/>
            <person name="Vear F."/>
            <person name="Vautrin S."/>
            <person name="Crespi M."/>
            <person name="Mangin B."/>
            <person name="Burke J.M."/>
            <person name="Salse J."/>
            <person name="Munos S."/>
            <person name="Vincourt P."/>
            <person name="Rieseberg L.H."/>
            <person name="Langlade N.B."/>
        </authorList>
    </citation>
    <scope>NUCLEOTIDE SEQUENCE</scope>
    <source>
        <tissue evidence="2">Leaves</tissue>
    </source>
</reference>